<gene>
    <name evidence="1" type="ORF">SS50377_14191</name>
</gene>
<sequence>MDRFYGKRSAQRQIRAIFDVEKRDFAEVLGEKNQTPILIFCVLRMGFQPVQQLSFQINMDVIVQLLDLVPFCRN</sequence>
<dbReference type="EMBL" id="KI546088">
    <property type="protein sequence ID" value="EST45849.1"/>
    <property type="molecule type" value="Genomic_DNA"/>
</dbReference>
<evidence type="ECO:0000313" key="1">
    <source>
        <dbReference type="EMBL" id="EST45849.1"/>
    </source>
</evidence>
<dbReference type="AlphaFoldDB" id="V6LYG2"/>
<protein>
    <submittedName>
        <fullName evidence="1">Uncharacterized protein</fullName>
    </submittedName>
</protein>
<name>V6LYG2_9EUKA</name>
<proteinExistence type="predicted"/>
<reference evidence="1" key="1">
    <citation type="journal article" date="2014" name="PLoS Genet.">
        <title>The Genome of Spironucleus salmonicida Highlights a Fish Pathogen Adapted to Fluctuating Environments.</title>
        <authorList>
            <person name="Xu F."/>
            <person name="Jerlstrom-Hultqvist J."/>
            <person name="Einarsson E."/>
            <person name="Astvaldsson A."/>
            <person name="Svard S.G."/>
            <person name="Andersson J.O."/>
        </authorList>
    </citation>
    <scope>NUCLEOTIDE SEQUENCE</scope>
</reference>
<organism evidence="1">
    <name type="scientific">Spironucleus salmonicida</name>
    <dbReference type="NCBI Taxonomy" id="348837"/>
    <lineage>
        <taxon>Eukaryota</taxon>
        <taxon>Metamonada</taxon>
        <taxon>Diplomonadida</taxon>
        <taxon>Hexamitidae</taxon>
        <taxon>Hexamitinae</taxon>
        <taxon>Spironucleus</taxon>
    </lineage>
</organism>
<accession>V6LYG2</accession>